<reference evidence="6" key="1">
    <citation type="submission" date="2025-08" db="UniProtKB">
        <authorList>
            <consortium name="RefSeq"/>
        </authorList>
    </citation>
    <scope>IDENTIFICATION</scope>
    <source>
        <tissue evidence="6">Whole Larva</tissue>
    </source>
</reference>
<feature type="domain" description="SCP" evidence="4">
    <location>
        <begin position="1"/>
        <end position="146"/>
    </location>
</feature>
<dbReference type="SMART" id="SM00198">
    <property type="entry name" value="SCP"/>
    <property type="match status" value="1"/>
</dbReference>
<gene>
    <name evidence="6" type="primary">LOC108561991</name>
</gene>
<keyword evidence="3" id="KW-0812">Transmembrane</keyword>
<dbReference type="Gene3D" id="3.40.33.10">
    <property type="entry name" value="CAP"/>
    <property type="match status" value="1"/>
</dbReference>
<proteinExistence type="predicted"/>
<feature type="transmembrane region" description="Helical" evidence="3">
    <location>
        <begin position="195"/>
        <end position="213"/>
    </location>
</feature>
<comment type="subcellular location">
    <subcellularLocation>
        <location evidence="1">Secreted</location>
    </subcellularLocation>
</comment>
<dbReference type="Pfam" id="PF00188">
    <property type="entry name" value="CAP"/>
    <property type="match status" value="1"/>
</dbReference>
<keyword evidence="3" id="KW-0472">Membrane</keyword>
<dbReference type="InterPro" id="IPR014044">
    <property type="entry name" value="CAP_dom"/>
</dbReference>
<organism evidence="5 6">
    <name type="scientific">Nicrophorus vespilloides</name>
    <name type="common">Boreal carrion beetle</name>
    <dbReference type="NCBI Taxonomy" id="110193"/>
    <lineage>
        <taxon>Eukaryota</taxon>
        <taxon>Metazoa</taxon>
        <taxon>Ecdysozoa</taxon>
        <taxon>Arthropoda</taxon>
        <taxon>Hexapoda</taxon>
        <taxon>Insecta</taxon>
        <taxon>Pterygota</taxon>
        <taxon>Neoptera</taxon>
        <taxon>Endopterygota</taxon>
        <taxon>Coleoptera</taxon>
        <taxon>Polyphaga</taxon>
        <taxon>Staphyliniformia</taxon>
        <taxon>Silphidae</taxon>
        <taxon>Nicrophorinae</taxon>
        <taxon>Nicrophorus</taxon>
    </lineage>
</organism>
<evidence type="ECO:0000259" key="4">
    <source>
        <dbReference type="SMART" id="SM00198"/>
    </source>
</evidence>
<name>A0ABM1MM44_NICVS</name>
<dbReference type="InterPro" id="IPR035940">
    <property type="entry name" value="CAP_sf"/>
</dbReference>
<keyword evidence="5" id="KW-1185">Reference proteome</keyword>
<sequence>MVNKHNALRDETVRGSHMLFVAMTMKPMKIVSYDKECEFLAGCHMKQCKFTNDKVRISLDDGAMGQIMYRRMVKDDETDKLDVNFLSEAFDMWIKKKKPKHVEIAGNIFQLAWVHTTRVGCAMMYYRQKPDKYYYSVICNYKPELPIDKNLSYELRYHVCTKRNKQYKKLCGFVRPLEDDDFTPPLRLDTGFASLPIYQLVAICSSAIIVLNLI</sequence>
<dbReference type="CDD" id="cd05380">
    <property type="entry name" value="CAP_euk"/>
    <property type="match status" value="1"/>
</dbReference>
<accession>A0ABM1MM44</accession>
<dbReference type="Proteomes" id="UP000695000">
    <property type="component" value="Unplaced"/>
</dbReference>
<protein>
    <submittedName>
        <fullName evidence="6">Venom allergen 3-like</fullName>
    </submittedName>
</protein>
<dbReference type="SUPFAM" id="SSF55797">
    <property type="entry name" value="PR-1-like"/>
    <property type="match status" value="1"/>
</dbReference>
<dbReference type="RefSeq" id="XP_017775644.1">
    <property type="nucleotide sequence ID" value="XM_017920155.1"/>
</dbReference>
<feature type="transmembrane region" description="Helical" evidence="3">
    <location>
        <begin position="104"/>
        <end position="126"/>
    </location>
</feature>
<evidence type="ECO:0000256" key="3">
    <source>
        <dbReference type="SAM" id="Phobius"/>
    </source>
</evidence>
<keyword evidence="3" id="KW-1133">Transmembrane helix</keyword>
<evidence type="ECO:0000313" key="6">
    <source>
        <dbReference type="RefSeq" id="XP_017775644.1"/>
    </source>
</evidence>
<keyword evidence="2" id="KW-0964">Secreted</keyword>
<evidence type="ECO:0000256" key="1">
    <source>
        <dbReference type="ARBA" id="ARBA00004613"/>
    </source>
</evidence>
<dbReference type="GeneID" id="108561991"/>
<evidence type="ECO:0000313" key="5">
    <source>
        <dbReference type="Proteomes" id="UP000695000"/>
    </source>
</evidence>
<evidence type="ECO:0000256" key="2">
    <source>
        <dbReference type="ARBA" id="ARBA00022525"/>
    </source>
</evidence>